<keyword evidence="5 9" id="KW-1133">Transmembrane helix</keyword>
<dbReference type="PANTHER" id="PTHR30561:SF1">
    <property type="entry name" value="MULTIDRUG TRANSPORTER EMRE"/>
    <property type="match status" value="1"/>
</dbReference>
<evidence type="ECO:0000256" key="7">
    <source>
        <dbReference type="ARBA" id="ARBA00038032"/>
    </source>
</evidence>
<evidence type="ECO:0000256" key="5">
    <source>
        <dbReference type="ARBA" id="ARBA00022989"/>
    </source>
</evidence>
<proteinExistence type="inferred from homology"/>
<dbReference type="SUPFAM" id="SSF103481">
    <property type="entry name" value="Multidrug resistance efflux transporter EmrE"/>
    <property type="match status" value="1"/>
</dbReference>
<keyword evidence="6 9" id="KW-0472">Membrane</keyword>
<dbReference type="Proteomes" id="UP001165395">
    <property type="component" value="Unassembled WGS sequence"/>
</dbReference>
<evidence type="ECO:0000256" key="1">
    <source>
        <dbReference type="ARBA" id="ARBA00004651"/>
    </source>
</evidence>
<organism evidence="10 11">
    <name type="scientific">Leeia speluncae</name>
    <dbReference type="NCBI Taxonomy" id="2884804"/>
    <lineage>
        <taxon>Bacteria</taxon>
        <taxon>Pseudomonadati</taxon>
        <taxon>Pseudomonadota</taxon>
        <taxon>Betaproteobacteria</taxon>
        <taxon>Neisseriales</taxon>
        <taxon>Leeiaceae</taxon>
        <taxon>Leeia</taxon>
    </lineage>
</organism>
<comment type="subcellular location">
    <subcellularLocation>
        <location evidence="1 8">Cell membrane</location>
        <topology evidence="1 8">Multi-pass membrane protein</topology>
    </subcellularLocation>
</comment>
<dbReference type="PANTHER" id="PTHR30561">
    <property type="entry name" value="SMR FAMILY PROTON-DEPENDENT DRUG EFFLUX TRANSPORTER SUGE"/>
    <property type="match status" value="1"/>
</dbReference>
<evidence type="ECO:0000313" key="11">
    <source>
        <dbReference type="Proteomes" id="UP001165395"/>
    </source>
</evidence>
<reference evidence="10" key="1">
    <citation type="submission" date="2021-10" db="EMBL/GenBank/DDBJ databases">
        <title>The complete genome sequence of Leeia sp. TBRC 13508.</title>
        <authorList>
            <person name="Charoenyingcharoen P."/>
            <person name="Yukphan P."/>
        </authorList>
    </citation>
    <scope>NUCLEOTIDE SEQUENCE</scope>
    <source>
        <strain evidence="10">TBRC 13508</strain>
    </source>
</reference>
<dbReference type="InterPro" id="IPR037185">
    <property type="entry name" value="EmrE-like"/>
</dbReference>
<keyword evidence="11" id="KW-1185">Reference proteome</keyword>
<gene>
    <name evidence="10" type="ORF">LIN78_14785</name>
</gene>
<dbReference type="RefSeq" id="WP_227181628.1">
    <property type="nucleotide sequence ID" value="NZ_JAJBZT010000009.1"/>
</dbReference>
<keyword evidence="3" id="KW-1003">Cell membrane</keyword>
<comment type="similarity">
    <text evidence="7 8">Belongs to the drug/metabolite transporter (DMT) superfamily. Small multidrug resistance (SMR) (TC 2.A.7.1) family.</text>
</comment>
<comment type="caution">
    <text evidence="10">The sequence shown here is derived from an EMBL/GenBank/DDBJ whole genome shotgun (WGS) entry which is preliminary data.</text>
</comment>
<evidence type="ECO:0000256" key="3">
    <source>
        <dbReference type="ARBA" id="ARBA00022475"/>
    </source>
</evidence>
<evidence type="ECO:0000256" key="4">
    <source>
        <dbReference type="ARBA" id="ARBA00022692"/>
    </source>
</evidence>
<keyword evidence="4 8" id="KW-0812">Transmembrane</keyword>
<keyword evidence="2" id="KW-0813">Transport</keyword>
<dbReference type="InterPro" id="IPR045324">
    <property type="entry name" value="Small_multidrug_res"/>
</dbReference>
<evidence type="ECO:0000313" key="10">
    <source>
        <dbReference type="EMBL" id="MCB6184811.1"/>
    </source>
</evidence>
<evidence type="ECO:0000256" key="6">
    <source>
        <dbReference type="ARBA" id="ARBA00023136"/>
    </source>
</evidence>
<dbReference type="Gene3D" id="1.10.3730.20">
    <property type="match status" value="1"/>
</dbReference>
<evidence type="ECO:0000256" key="8">
    <source>
        <dbReference type="RuleBase" id="RU003942"/>
    </source>
</evidence>
<feature type="transmembrane region" description="Helical" evidence="9">
    <location>
        <begin position="58"/>
        <end position="79"/>
    </location>
</feature>
<dbReference type="EMBL" id="JAJBZT010000009">
    <property type="protein sequence ID" value="MCB6184811.1"/>
    <property type="molecule type" value="Genomic_DNA"/>
</dbReference>
<feature type="transmembrane region" description="Helical" evidence="9">
    <location>
        <begin position="85"/>
        <end position="104"/>
    </location>
</feature>
<feature type="transmembrane region" description="Helical" evidence="9">
    <location>
        <begin position="33"/>
        <end position="51"/>
    </location>
</feature>
<accession>A0ABS8DA59</accession>
<sequence>MNAYLLLTFAIFSEVIATTSLKASNGFTRPLPSVLVVIGYGFSFYLLALVMRALPVGVVYAIWCGVGILLVMVTSFFVFKEMPDLPAIIGCLMIVGGVLVIQLFSHTKAH</sequence>
<evidence type="ECO:0000256" key="9">
    <source>
        <dbReference type="SAM" id="Phobius"/>
    </source>
</evidence>
<dbReference type="InterPro" id="IPR000390">
    <property type="entry name" value="Small_drug/metabolite_transptr"/>
</dbReference>
<name>A0ABS8DA59_9NEIS</name>
<protein>
    <submittedName>
        <fullName evidence="10">Multidrug efflux SMR transporter</fullName>
    </submittedName>
</protein>
<evidence type="ECO:0000256" key="2">
    <source>
        <dbReference type="ARBA" id="ARBA00022448"/>
    </source>
</evidence>
<dbReference type="Pfam" id="PF00893">
    <property type="entry name" value="Multi_Drug_Res"/>
    <property type="match status" value="1"/>
</dbReference>